<name>X0YE93_9ZZZZ</name>
<evidence type="ECO:0000313" key="1">
    <source>
        <dbReference type="EMBL" id="GAG54244.1"/>
    </source>
</evidence>
<proteinExistence type="predicted"/>
<organism evidence="1">
    <name type="scientific">marine sediment metagenome</name>
    <dbReference type="NCBI Taxonomy" id="412755"/>
    <lineage>
        <taxon>unclassified sequences</taxon>
        <taxon>metagenomes</taxon>
        <taxon>ecological metagenomes</taxon>
    </lineage>
</organism>
<comment type="caution">
    <text evidence="1">The sequence shown here is derived from an EMBL/GenBank/DDBJ whole genome shotgun (WGS) entry which is preliminary data.</text>
</comment>
<gene>
    <name evidence="1" type="ORF">S01H4_19007</name>
</gene>
<feature type="non-terminal residue" evidence="1">
    <location>
        <position position="139"/>
    </location>
</feature>
<accession>X0YE93</accession>
<reference evidence="1" key="1">
    <citation type="journal article" date="2014" name="Front. Microbiol.">
        <title>High frequency of phylogenetically diverse reductive dehalogenase-homologous genes in deep subseafloor sedimentary metagenomes.</title>
        <authorList>
            <person name="Kawai M."/>
            <person name="Futagami T."/>
            <person name="Toyoda A."/>
            <person name="Takaki Y."/>
            <person name="Nishi S."/>
            <person name="Hori S."/>
            <person name="Arai W."/>
            <person name="Tsubouchi T."/>
            <person name="Morono Y."/>
            <person name="Uchiyama I."/>
            <person name="Ito T."/>
            <person name="Fujiyama A."/>
            <person name="Inagaki F."/>
            <person name="Takami H."/>
        </authorList>
    </citation>
    <scope>NUCLEOTIDE SEQUENCE</scope>
    <source>
        <strain evidence="1">Expedition CK06-06</strain>
    </source>
</reference>
<dbReference type="AlphaFoldDB" id="X0YE93"/>
<protein>
    <recommendedName>
        <fullName evidence="2">SLH domain-containing protein</fullName>
    </recommendedName>
</protein>
<dbReference type="EMBL" id="BART01008452">
    <property type="protein sequence ID" value="GAG54244.1"/>
    <property type="molecule type" value="Genomic_DNA"/>
</dbReference>
<evidence type="ECO:0008006" key="2">
    <source>
        <dbReference type="Google" id="ProtNLM"/>
    </source>
</evidence>
<sequence length="139" mass="15793">MKKYNRKFIFHPYTFKAILILIAVIFFFITPTKTILASPLSLINVPLDSWIYSAISRLETLQVFEGNSTVALNTTPLTRFEIASLIDTALSNVQEGKVKLKQADLLLMDKLVKEFHAELSALDLDNLNPESTLKIEPYF</sequence>